<comment type="caution">
    <text evidence="1">The sequence shown here is derived from an EMBL/GenBank/DDBJ whole genome shotgun (WGS) entry which is preliminary data.</text>
</comment>
<keyword evidence="2" id="KW-1185">Reference proteome</keyword>
<gene>
    <name evidence="1" type="ORF">MANES_01G113301v8</name>
</gene>
<dbReference type="Proteomes" id="UP000091857">
    <property type="component" value="Chromosome 1"/>
</dbReference>
<protein>
    <submittedName>
        <fullName evidence="1">Uncharacterized protein</fullName>
    </submittedName>
</protein>
<evidence type="ECO:0000313" key="1">
    <source>
        <dbReference type="EMBL" id="KAG8662503.1"/>
    </source>
</evidence>
<name>A0ACB7IC81_MANES</name>
<sequence length="84" mass="9449">MEKLWGKARTRFPPINTDVGEFNFFTNKPSKLSYTTISPHSSLITIAFCSILKAGLLCCIPRAWRLLSGVLSKGKYLKMDHQSS</sequence>
<organism evidence="1 2">
    <name type="scientific">Manihot esculenta</name>
    <name type="common">Cassava</name>
    <name type="synonym">Jatropha manihot</name>
    <dbReference type="NCBI Taxonomy" id="3983"/>
    <lineage>
        <taxon>Eukaryota</taxon>
        <taxon>Viridiplantae</taxon>
        <taxon>Streptophyta</taxon>
        <taxon>Embryophyta</taxon>
        <taxon>Tracheophyta</taxon>
        <taxon>Spermatophyta</taxon>
        <taxon>Magnoliopsida</taxon>
        <taxon>eudicotyledons</taxon>
        <taxon>Gunneridae</taxon>
        <taxon>Pentapetalae</taxon>
        <taxon>rosids</taxon>
        <taxon>fabids</taxon>
        <taxon>Malpighiales</taxon>
        <taxon>Euphorbiaceae</taxon>
        <taxon>Crotonoideae</taxon>
        <taxon>Manihoteae</taxon>
        <taxon>Manihot</taxon>
    </lineage>
</organism>
<reference evidence="2" key="1">
    <citation type="journal article" date="2016" name="Nat. Biotechnol.">
        <title>Sequencing wild and cultivated cassava and related species reveals extensive interspecific hybridization and genetic diversity.</title>
        <authorList>
            <person name="Bredeson J.V."/>
            <person name="Lyons J.B."/>
            <person name="Prochnik S.E."/>
            <person name="Wu G.A."/>
            <person name="Ha C.M."/>
            <person name="Edsinger-Gonzales E."/>
            <person name="Grimwood J."/>
            <person name="Schmutz J."/>
            <person name="Rabbi I.Y."/>
            <person name="Egesi C."/>
            <person name="Nauluvula P."/>
            <person name="Lebot V."/>
            <person name="Ndunguru J."/>
            <person name="Mkamilo G."/>
            <person name="Bart R.S."/>
            <person name="Setter T.L."/>
            <person name="Gleadow R.M."/>
            <person name="Kulakow P."/>
            <person name="Ferguson M.E."/>
            <person name="Rounsley S."/>
            <person name="Rokhsar D.S."/>
        </authorList>
    </citation>
    <scope>NUCLEOTIDE SEQUENCE [LARGE SCALE GENOMIC DNA]</scope>
    <source>
        <strain evidence="2">cv. AM560-2</strain>
    </source>
</reference>
<proteinExistence type="predicted"/>
<evidence type="ECO:0000313" key="2">
    <source>
        <dbReference type="Proteomes" id="UP000091857"/>
    </source>
</evidence>
<dbReference type="EMBL" id="CM004387">
    <property type="protein sequence ID" value="KAG8662503.1"/>
    <property type="molecule type" value="Genomic_DNA"/>
</dbReference>
<accession>A0ACB7IC81</accession>